<dbReference type="GO" id="GO:0000160">
    <property type="term" value="P:phosphorelay signal transduction system"/>
    <property type="evidence" value="ECO:0007669"/>
    <property type="project" value="InterPro"/>
</dbReference>
<evidence type="ECO:0000313" key="3">
    <source>
        <dbReference type="EMBL" id="MBD2766400.1"/>
    </source>
</evidence>
<feature type="modified residue" description="Phosphohistidine" evidence="1">
    <location>
        <position position="70"/>
    </location>
</feature>
<dbReference type="Gene3D" id="1.20.120.160">
    <property type="entry name" value="HPT domain"/>
    <property type="match status" value="1"/>
</dbReference>
<evidence type="ECO:0000313" key="4">
    <source>
        <dbReference type="Proteomes" id="UP000612233"/>
    </source>
</evidence>
<dbReference type="AlphaFoldDB" id="A0A927B947"/>
<proteinExistence type="predicted"/>
<dbReference type="EMBL" id="JACXAD010000001">
    <property type="protein sequence ID" value="MBD2766400.1"/>
    <property type="molecule type" value="Genomic_DNA"/>
</dbReference>
<dbReference type="Pfam" id="PF01627">
    <property type="entry name" value="Hpt"/>
    <property type="match status" value="1"/>
</dbReference>
<dbReference type="InterPro" id="IPR036641">
    <property type="entry name" value="HPT_dom_sf"/>
</dbReference>
<dbReference type="SUPFAM" id="SSF47226">
    <property type="entry name" value="Histidine-containing phosphotransfer domain, HPT domain"/>
    <property type="match status" value="1"/>
</dbReference>
<feature type="domain" description="HPt" evidence="2">
    <location>
        <begin position="31"/>
        <end position="129"/>
    </location>
</feature>
<dbReference type="PROSITE" id="PS50894">
    <property type="entry name" value="HPT"/>
    <property type="match status" value="1"/>
</dbReference>
<reference evidence="3" key="1">
    <citation type="submission" date="2020-09" db="EMBL/GenBank/DDBJ databases">
        <authorList>
            <person name="Kim M.K."/>
        </authorList>
    </citation>
    <scope>NUCLEOTIDE SEQUENCE</scope>
    <source>
        <strain evidence="3">BT664</strain>
    </source>
</reference>
<dbReference type="InterPro" id="IPR008207">
    <property type="entry name" value="Sig_transdc_His_kin_Hpt_dom"/>
</dbReference>
<sequence>MLQPSSTQLAPGVLPSGRLYDFSRLGKLADDPEFVRRFQLLFVTHVPEQLTQLCSAIAAADWTAAAGLAHGLKSTLGTMGQEQCTRVLHQLEDAAQLGTVAQPLADQLATVVQIVERVIQVFTDELHRAA</sequence>
<comment type="caution">
    <text evidence="3">The sequence shown here is derived from an EMBL/GenBank/DDBJ whole genome shotgun (WGS) entry which is preliminary data.</text>
</comment>
<keyword evidence="4" id="KW-1185">Reference proteome</keyword>
<dbReference type="RefSeq" id="WP_191003226.1">
    <property type="nucleotide sequence ID" value="NZ_JACXAD010000001.1"/>
</dbReference>
<protein>
    <submittedName>
        <fullName evidence="3">Hpt domain-containing protein</fullName>
    </submittedName>
</protein>
<keyword evidence="1" id="KW-0597">Phosphoprotein</keyword>
<dbReference type="GO" id="GO:0004672">
    <property type="term" value="F:protein kinase activity"/>
    <property type="evidence" value="ECO:0007669"/>
    <property type="project" value="UniProtKB-ARBA"/>
</dbReference>
<evidence type="ECO:0000259" key="2">
    <source>
        <dbReference type="PROSITE" id="PS50894"/>
    </source>
</evidence>
<accession>A0A927B947</accession>
<gene>
    <name evidence="3" type="ORF">IC235_00670</name>
</gene>
<evidence type="ECO:0000256" key="1">
    <source>
        <dbReference type="PROSITE-ProRule" id="PRU00110"/>
    </source>
</evidence>
<name>A0A927B947_9BACT</name>
<organism evidence="3 4">
    <name type="scientific">Hymenobacter montanus</name>
    <dbReference type="NCBI Taxonomy" id="2771359"/>
    <lineage>
        <taxon>Bacteria</taxon>
        <taxon>Pseudomonadati</taxon>
        <taxon>Bacteroidota</taxon>
        <taxon>Cytophagia</taxon>
        <taxon>Cytophagales</taxon>
        <taxon>Hymenobacteraceae</taxon>
        <taxon>Hymenobacter</taxon>
    </lineage>
</organism>
<dbReference type="Proteomes" id="UP000612233">
    <property type="component" value="Unassembled WGS sequence"/>
</dbReference>